<dbReference type="GO" id="GO:0016853">
    <property type="term" value="F:isomerase activity"/>
    <property type="evidence" value="ECO:0007669"/>
    <property type="project" value="UniProtKB-KW"/>
</dbReference>
<dbReference type="AlphaFoldDB" id="A0A3B0C711"/>
<dbReference type="InterPro" id="IPR013022">
    <property type="entry name" value="Xyl_isomerase-like_TIM-brl"/>
</dbReference>
<gene>
    <name evidence="2" type="ORF">D7Z94_17450</name>
</gene>
<dbReference type="InterPro" id="IPR036237">
    <property type="entry name" value="Xyl_isomerase-like_sf"/>
</dbReference>
<dbReference type="Pfam" id="PF01261">
    <property type="entry name" value="AP_endonuc_2"/>
    <property type="match status" value="1"/>
</dbReference>
<sequence length="326" mass="35987">MKNKISRRKAIATGLTGSLAAIGGYAFTSNAKDMPIAFGLKEKKQLPFRISLNTSTLLHYELDVDVQIDLVADAGFDGIELWMRNIKTYLEKGGNTADLKNKLQARGLVLENIIGFSKWCSDDSEERKKAIDQLREEMQITAGLGGTYIAAPVQGISSLDRTKYDAYAERYAAILKLGDETGVTPIMELWGMGALNKVADCAQIAIATGHPKATILLDFYHVYRGGNDWDTVDILNGGKLPVIHMNDYPATPSYDQLKDSDRVLPGEGVCPFDVIIPKLYDAGFRGGFSVELFNKGYWETMDAKTLLKHSYENTHHTVQKALGDII</sequence>
<dbReference type="InterPro" id="IPR050312">
    <property type="entry name" value="IolE/XylAMocC-like"/>
</dbReference>
<reference evidence="2 3" key="1">
    <citation type="submission" date="2018-10" db="EMBL/GenBank/DDBJ databases">
        <title>Ulvibacterium marinum gen. nov., sp. nov., a novel marine bacterium of the family Flavobacteriaceae, isolated from a culture of the green alga Ulva prolifera.</title>
        <authorList>
            <person name="Zhang Z."/>
        </authorList>
    </citation>
    <scope>NUCLEOTIDE SEQUENCE [LARGE SCALE GENOMIC DNA]</scope>
    <source>
        <strain evidence="2 3">CCMM003</strain>
    </source>
</reference>
<accession>A0A3B0C711</accession>
<evidence type="ECO:0000259" key="1">
    <source>
        <dbReference type="Pfam" id="PF01261"/>
    </source>
</evidence>
<protein>
    <submittedName>
        <fullName evidence="2">Sugar phosphate isomerase/epimerase</fullName>
    </submittedName>
</protein>
<name>A0A3B0C711_9FLAO</name>
<dbReference type="Gene3D" id="3.20.20.150">
    <property type="entry name" value="Divalent-metal-dependent TIM barrel enzymes"/>
    <property type="match status" value="1"/>
</dbReference>
<comment type="caution">
    <text evidence="2">The sequence shown here is derived from an EMBL/GenBank/DDBJ whole genome shotgun (WGS) entry which is preliminary data.</text>
</comment>
<dbReference type="Proteomes" id="UP000276603">
    <property type="component" value="Unassembled WGS sequence"/>
</dbReference>
<keyword evidence="2" id="KW-0413">Isomerase</keyword>
<dbReference type="PANTHER" id="PTHR12110">
    <property type="entry name" value="HYDROXYPYRUVATE ISOMERASE"/>
    <property type="match status" value="1"/>
</dbReference>
<evidence type="ECO:0000313" key="2">
    <source>
        <dbReference type="EMBL" id="RKN80029.1"/>
    </source>
</evidence>
<organism evidence="2 3">
    <name type="scientific">Ulvibacterium marinum</name>
    <dbReference type="NCBI Taxonomy" id="2419782"/>
    <lineage>
        <taxon>Bacteria</taxon>
        <taxon>Pseudomonadati</taxon>
        <taxon>Bacteroidota</taxon>
        <taxon>Flavobacteriia</taxon>
        <taxon>Flavobacteriales</taxon>
        <taxon>Flavobacteriaceae</taxon>
        <taxon>Ulvibacterium</taxon>
    </lineage>
</organism>
<keyword evidence="3" id="KW-1185">Reference proteome</keyword>
<dbReference type="SUPFAM" id="SSF51658">
    <property type="entry name" value="Xylose isomerase-like"/>
    <property type="match status" value="1"/>
</dbReference>
<dbReference type="RefSeq" id="WP_120712840.1">
    <property type="nucleotide sequence ID" value="NZ_RBCJ01000003.1"/>
</dbReference>
<dbReference type="EMBL" id="RBCJ01000003">
    <property type="protein sequence ID" value="RKN80029.1"/>
    <property type="molecule type" value="Genomic_DNA"/>
</dbReference>
<dbReference type="PANTHER" id="PTHR12110:SF48">
    <property type="entry name" value="BLL3656 PROTEIN"/>
    <property type="match status" value="1"/>
</dbReference>
<feature type="domain" description="Xylose isomerase-like TIM barrel" evidence="1">
    <location>
        <begin position="68"/>
        <end position="302"/>
    </location>
</feature>
<proteinExistence type="predicted"/>
<dbReference type="OrthoDB" id="930834at2"/>
<evidence type="ECO:0000313" key="3">
    <source>
        <dbReference type="Proteomes" id="UP000276603"/>
    </source>
</evidence>